<accession>A0A563VMX3</accession>
<keyword evidence="2" id="KW-1185">Reference proteome</keyword>
<organism evidence="1 2">
    <name type="scientific">Hyella patelloides LEGE 07179</name>
    <dbReference type="NCBI Taxonomy" id="945734"/>
    <lineage>
        <taxon>Bacteria</taxon>
        <taxon>Bacillati</taxon>
        <taxon>Cyanobacteriota</taxon>
        <taxon>Cyanophyceae</taxon>
        <taxon>Pleurocapsales</taxon>
        <taxon>Hyellaceae</taxon>
        <taxon>Hyella</taxon>
    </lineage>
</organism>
<protein>
    <submittedName>
        <fullName evidence="1">Uncharacterized protein</fullName>
    </submittedName>
</protein>
<proteinExistence type="predicted"/>
<sequence>MLHNISTAIKITFFKFLARQITITYFEKWVYQTADLEQALKPDDYIELLSLDFTQEKNKYYSDCRYKITKIIEKYINIAEYNTWKLEKLLHDFLDRKGNLAEILKQFYYLYCHDYGFLKNLGLYYLCLYYSHDFSNHSLERSSAGEIAGIEENLSDILPEVDGEIQKVLSWLKQGKIKIINDVGSIYGVDYIDNRIKSKKSK</sequence>
<dbReference type="Proteomes" id="UP000320055">
    <property type="component" value="Unassembled WGS sequence"/>
</dbReference>
<dbReference type="OrthoDB" id="6398539at2"/>
<evidence type="ECO:0000313" key="2">
    <source>
        <dbReference type="Proteomes" id="UP000320055"/>
    </source>
</evidence>
<name>A0A563VMX3_9CYAN</name>
<reference evidence="1 2" key="1">
    <citation type="submission" date="2019-01" db="EMBL/GenBank/DDBJ databases">
        <authorList>
            <person name="Brito A."/>
        </authorList>
    </citation>
    <scope>NUCLEOTIDE SEQUENCE [LARGE SCALE GENOMIC DNA]</scope>
    <source>
        <strain evidence="1">1</strain>
    </source>
</reference>
<evidence type="ECO:0000313" key="1">
    <source>
        <dbReference type="EMBL" id="VEP12717.1"/>
    </source>
</evidence>
<dbReference type="RefSeq" id="WP_144870753.1">
    <property type="nucleotide sequence ID" value="NZ_LR213911.1"/>
</dbReference>
<dbReference type="EMBL" id="CAACVJ010000069">
    <property type="protein sequence ID" value="VEP12717.1"/>
    <property type="molecule type" value="Genomic_DNA"/>
</dbReference>
<gene>
    <name evidence="1" type="ORF">H1P_1600012</name>
</gene>
<dbReference type="AlphaFoldDB" id="A0A563VMX3"/>